<dbReference type="Pfam" id="PF22725">
    <property type="entry name" value="GFO_IDH_MocA_C3"/>
    <property type="match status" value="1"/>
</dbReference>
<evidence type="ECO:0000313" key="4">
    <source>
        <dbReference type="EMBL" id="KAB8178276.1"/>
    </source>
</evidence>
<dbReference type="GO" id="GO:0000166">
    <property type="term" value="F:nucleotide binding"/>
    <property type="evidence" value="ECO:0007669"/>
    <property type="project" value="InterPro"/>
</dbReference>
<dbReference type="AlphaFoldDB" id="A0A5N6BCK4"/>
<evidence type="ECO:0000259" key="3">
    <source>
        <dbReference type="Pfam" id="PF22725"/>
    </source>
</evidence>
<dbReference type="Proteomes" id="UP000313066">
    <property type="component" value="Unassembled WGS sequence"/>
</dbReference>
<evidence type="ECO:0000313" key="5">
    <source>
        <dbReference type="Proteomes" id="UP000313066"/>
    </source>
</evidence>
<dbReference type="GO" id="GO:0016491">
    <property type="term" value="F:oxidoreductase activity"/>
    <property type="evidence" value="ECO:0007669"/>
    <property type="project" value="UniProtKB-KW"/>
</dbReference>
<comment type="caution">
    <text evidence="4">The sequence shown here is derived from an EMBL/GenBank/DDBJ whole genome shotgun (WGS) entry which is preliminary data.</text>
</comment>
<reference evidence="4 5" key="1">
    <citation type="submission" date="2019-10" db="EMBL/GenBank/DDBJ databases">
        <title>Nonomuraea sp. nov., isolated from Phyllanthus amarus.</title>
        <authorList>
            <person name="Klykleung N."/>
            <person name="Tanasupawat S."/>
        </authorList>
    </citation>
    <scope>NUCLEOTIDE SEQUENCE [LARGE SCALE GENOMIC DNA]</scope>
    <source>
        <strain evidence="4 5">CR1-09</strain>
    </source>
</reference>
<evidence type="ECO:0008006" key="6">
    <source>
        <dbReference type="Google" id="ProtNLM"/>
    </source>
</evidence>
<keyword evidence="5" id="KW-1185">Reference proteome</keyword>
<protein>
    <recommendedName>
        <fullName evidence="6">Gfo/Idh/MocA family oxidoreductase</fullName>
    </recommendedName>
</protein>
<dbReference type="Gene3D" id="3.30.360.10">
    <property type="entry name" value="Dihydrodipicolinate Reductase, domain 2"/>
    <property type="match status" value="1"/>
</dbReference>
<feature type="domain" description="GFO/IDH/MocA-like oxidoreductase" evidence="3">
    <location>
        <begin position="134"/>
        <end position="271"/>
    </location>
</feature>
<feature type="domain" description="Gfo/Idh/MocA-like oxidoreductase N-terminal" evidence="2">
    <location>
        <begin position="10"/>
        <end position="118"/>
    </location>
</feature>
<accession>A0A5N6BCK4</accession>
<name>A0A5N6BCK4_9ACTN</name>
<dbReference type="PANTHER" id="PTHR43818">
    <property type="entry name" value="BCDNA.GH03377"/>
    <property type="match status" value="1"/>
</dbReference>
<keyword evidence="1" id="KW-0560">Oxidoreductase</keyword>
<dbReference type="SUPFAM" id="SSF51735">
    <property type="entry name" value="NAD(P)-binding Rossmann-fold domains"/>
    <property type="match status" value="1"/>
</dbReference>
<dbReference type="InterPro" id="IPR055170">
    <property type="entry name" value="GFO_IDH_MocA-like_dom"/>
</dbReference>
<organism evidence="4 5">
    <name type="scientific">Microbispora catharanthi</name>
    <dbReference type="NCBI Taxonomy" id="1712871"/>
    <lineage>
        <taxon>Bacteria</taxon>
        <taxon>Bacillati</taxon>
        <taxon>Actinomycetota</taxon>
        <taxon>Actinomycetes</taxon>
        <taxon>Streptosporangiales</taxon>
        <taxon>Streptosporangiaceae</taxon>
        <taxon>Microbispora</taxon>
    </lineage>
</organism>
<sequence>MSGAAMSATRVGLFGHGWWARRYLAPALSGAGAELVALCGRDGARAAKAAVEFGVPRSFDRIEAMLESVELDALVITSPPSSHAEAVRAAAAARLPIFCEKPLGRTAQETAGMVTACAGLPTVAGFTQRWNPAIRTARRLLAEGAVGRLRHVRYSTASALSSDATAPWDWRYDADEYAYGVLSDLGPHAVDVVRWLGGEITEVTAAAHTVFAERSTPDGQAKKVENWDECSVTVRLADGVRASMFVSRMLPVSPYRRFHHQLEIVGSAGTLAYDSDRPVEVTLSHPGGRPSVVRADGLDTGDAEPGSFEELMAVMDAGAAAQARDMLAVFGGQTPGDVPTLADGHTGQLVLDAAARSATAQAWIRC</sequence>
<proteinExistence type="predicted"/>
<dbReference type="SUPFAM" id="SSF55347">
    <property type="entry name" value="Glyceraldehyde-3-phosphate dehydrogenase-like, C-terminal domain"/>
    <property type="match status" value="1"/>
</dbReference>
<dbReference type="InterPro" id="IPR000683">
    <property type="entry name" value="Gfo/Idh/MocA-like_OxRdtase_N"/>
</dbReference>
<dbReference type="Pfam" id="PF01408">
    <property type="entry name" value="GFO_IDH_MocA"/>
    <property type="match status" value="1"/>
</dbReference>
<dbReference type="InterPro" id="IPR036291">
    <property type="entry name" value="NAD(P)-bd_dom_sf"/>
</dbReference>
<dbReference type="InterPro" id="IPR050463">
    <property type="entry name" value="Gfo/Idh/MocA_oxidrdct_glycsds"/>
</dbReference>
<dbReference type="Gene3D" id="3.40.50.720">
    <property type="entry name" value="NAD(P)-binding Rossmann-like Domain"/>
    <property type="match status" value="1"/>
</dbReference>
<gene>
    <name evidence="4" type="ORF">FH610_036495</name>
</gene>
<evidence type="ECO:0000259" key="2">
    <source>
        <dbReference type="Pfam" id="PF01408"/>
    </source>
</evidence>
<dbReference type="PANTHER" id="PTHR43818:SF11">
    <property type="entry name" value="BCDNA.GH03377"/>
    <property type="match status" value="1"/>
</dbReference>
<dbReference type="EMBL" id="VDMA02000028">
    <property type="protein sequence ID" value="KAB8178276.1"/>
    <property type="molecule type" value="Genomic_DNA"/>
</dbReference>
<evidence type="ECO:0000256" key="1">
    <source>
        <dbReference type="ARBA" id="ARBA00023002"/>
    </source>
</evidence>